<dbReference type="RefSeq" id="WP_120746218.1">
    <property type="nucleotide sequence ID" value="NZ_RBAH01000003.1"/>
</dbReference>
<dbReference type="Pfam" id="PF20092">
    <property type="entry name" value="DUF6483"/>
    <property type="match status" value="1"/>
</dbReference>
<sequence length="240" mass="26599">MFRNDYIVRMIEQFSITLGTLLGLKRELKPQEALELIGETYKRLFGLNPGLIRALSERDLADLLSRSGEATDEKLLVIAGLMKEEAELSLILDRTGDSYRLNVKALNLTLMAAREQSAIPWMDVSGQIGELLDLLAGYELPPSSKQLLWPYFESEGRLADAEDVLFELLDECADGEAADGNDAKACGEWVEQALQFYERLLELPEDVLEAGNLPLGEVRDGLAEVRKMAADRGAEAQPPS</sequence>
<gene>
    <name evidence="1" type="ORF">D7M11_05820</name>
</gene>
<dbReference type="OrthoDB" id="1905743at2"/>
<evidence type="ECO:0000313" key="2">
    <source>
        <dbReference type="Proteomes" id="UP000282311"/>
    </source>
</evidence>
<proteinExistence type="predicted"/>
<name>A0A3B0CLK5_9BACL</name>
<dbReference type="AlphaFoldDB" id="A0A3B0CLK5"/>
<organism evidence="1 2">
    <name type="scientific">Paenibacillus ginsengarvi</name>
    <dbReference type="NCBI Taxonomy" id="400777"/>
    <lineage>
        <taxon>Bacteria</taxon>
        <taxon>Bacillati</taxon>
        <taxon>Bacillota</taxon>
        <taxon>Bacilli</taxon>
        <taxon>Bacillales</taxon>
        <taxon>Paenibacillaceae</taxon>
        <taxon>Paenibacillus</taxon>
    </lineage>
</organism>
<reference evidence="1 2" key="1">
    <citation type="journal article" date="2007" name="Int. J. Syst. Evol. Microbiol.">
        <title>Paenibacillus ginsengarvi sp. nov., isolated from soil from ginseng cultivation.</title>
        <authorList>
            <person name="Yoon M.H."/>
            <person name="Ten L.N."/>
            <person name="Im W.T."/>
        </authorList>
    </citation>
    <scope>NUCLEOTIDE SEQUENCE [LARGE SCALE GENOMIC DNA]</scope>
    <source>
        <strain evidence="1 2">KCTC 13059</strain>
    </source>
</reference>
<keyword evidence="2" id="KW-1185">Reference proteome</keyword>
<dbReference type="InterPro" id="IPR045507">
    <property type="entry name" value="DUF6483"/>
</dbReference>
<dbReference type="Proteomes" id="UP000282311">
    <property type="component" value="Unassembled WGS sequence"/>
</dbReference>
<protein>
    <recommendedName>
        <fullName evidence="3">Tetratricopeptide repeat protein</fullName>
    </recommendedName>
</protein>
<evidence type="ECO:0000313" key="1">
    <source>
        <dbReference type="EMBL" id="RKN85850.1"/>
    </source>
</evidence>
<evidence type="ECO:0008006" key="3">
    <source>
        <dbReference type="Google" id="ProtNLM"/>
    </source>
</evidence>
<comment type="caution">
    <text evidence="1">The sequence shown here is derived from an EMBL/GenBank/DDBJ whole genome shotgun (WGS) entry which is preliminary data.</text>
</comment>
<accession>A0A3B0CLK5</accession>
<dbReference type="EMBL" id="RBAH01000003">
    <property type="protein sequence ID" value="RKN85850.1"/>
    <property type="molecule type" value="Genomic_DNA"/>
</dbReference>